<evidence type="ECO:0000313" key="1">
    <source>
        <dbReference type="EMBL" id="MBP2375616.1"/>
    </source>
</evidence>
<dbReference type="Proteomes" id="UP000766570">
    <property type="component" value="Unassembled WGS sequence"/>
</dbReference>
<name>A0ABS4WHD3_9MICC</name>
<gene>
    <name evidence="1" type="ORF">JOF46_003528</name>
</gene>
<organism evidence="1 2">
    <name type="scientific">Paeniglutamicibacter psychrophenolicus</name>
    <dbReference type="NCBI Taxonomy" id="257454"/>
    <lineage>
        <taxon>Bacteria</taxon>
        <taxon>Bacillati</taxon>
        <taxon>Actinomycetota</taxon>
        <taxon>Actinomycetes</taxon>
        <taxon>Micrococcales</taxon>
        <taxon>Micrococcaceae</taxon>
        <taxon>Paeniglutamicibacter</taxon>
    </lineage>
</organism>
<evidence type="ECO:0000313" key="2">
    <source>
        <dbReference type="Proteomes" id="UP000766570"/>
    </source>
</evidence>
<proteinExistence type="predicted"/>
<comment type="caution">
    <text evidence="1">The sequence shown here is derived from an EMBL/GenBank/DDBJ whole genome shotgun (WGS) entry which is preliminary data.</text>
</comment>
<evidence type="ECO:0008006" key="3">
    <source>
        <dbReference type="Google" id="ProtNLM"/>
    </source>
</evidence>
<reference evidence="1 2" key="1">
    <citation type="submission" date="2021-03" db="EMBL/GenBank/DDBJ databases">
        <title>Sequencing the genomes of 1000 actinobacteria strains.</title>
        <authorList>
            <person name="Klenk H.-P."/>
        </authorList>
    </citation>
    <scope>NUCLEOTIDE SEQUENCE [LARGE SCALE GENOMIC DNA]</scope>
    <source>
        <strain evidence="1 2">DSM 15454</strain>
    </source>
</reference>
<dbReference type="EMBL" id="JAGIOE010000001">
    <property type="protein sequence ID" value="MBP2375616.1"/>
    <property type="molecule type" value="Genomic_DNA"/>
</dbReference>
<keyword evidence="2" id="KW-1185">Reference proteome</keyword>
<sequence length="370" mass="41261">MWSKEVAKREIVRRLGASRKIRRDPQFSADLIAPLLDADMDRYLSRYAKFAPRRFRAYVDEVLVIRGHLGDPIQAMADALSPNARVITVTPEYALAMHLTARAVDEVTPQVRVLLAQRLKMIDPLVPPREALGTLRPLVDALASDVVCGPRLDVLIKALADLRMEPATSFSRLEVLRSEYPGGQAAYLEQAGIHFTLGHELGHHLLNHGWNNPNDNHAPGTHELNVWLESLGIQVPSGRRRAHAREHQADAMAVFLGTTLKNDVSAVESTRDGRLTCAGAFLTTLTMWLVKEKVEVDDILSPDTHPRILQRNLFLMDLLIHAFSPLGEKIESYPGLDRVPDNRPTGYSIQIWACCQVIAHLLDTQSQGTV</sequence>
<protein>
    <recommendedName>
        <fullName evidence="3">ImmA/IrrE family metallo-endopeptidase</fullName>
    </recommendedName>
</protein>
<accession>A0ABS4WHD3</accession>
<dbReference type="RefSeq" id="WP_209909521.1">
    <property type="nucleotide sequence ID" value="NZ_BAAAMI010000013.1"/>
</dbReference>